<reference evidence="1 2" key="1">
    <citation type="journal article" date="2009" name="Int. J. Syst. Evol. Microbiol.">
        <title>Paenibacillus contaminans sp. nov., isolated from a contaminated laboratory plate.</title>
        <authorList>
            <person name="Chou J.H."/>
            <person name="Lee J.H."/>
            <person name="Lin M.C."/>
            <person name="Chang P.S."/>
            <person name="Arun A.B."/>
            <person name="Young C.C."/>
            <person name="Chen W.M."/>
        </authorList>
    </citation>
    <scope>NUCLEOTIDE SEQUENCE [LARGE SCALE GENOMIC DNA]</scope>
    <source>
        <strain evidence="1 2">CKOBP-6</strain>
    </source>
</reference>
<dbReference type="RefSeq" id="WP_113029102.1">
    <property type="nucleotide sequence ID" value="NZ_QMFB01000001.1"/>
</dbReference>
<protein>
    <recommendedName>
        <fullName evidence="3">Orotate phosphoribosyltransferase</fullName>
    </recommendedName>
</protein>
<accession>A0A329MX35</accession>
<dbReference type="InterPro" id="IPR029057">
    <property type="entry name" value="PRTase-like"/>
</dbReference>
<sequence>MSAKRTSQVLLERLIDTNGFAVRKSRNDGAFWYTSGKPGPFYINTQNIAGEHGAEAALEKINHILKADHPKEAQAKAIFEVIQHTIANDESYDNSINALVDYYTSHSSHKPIVISGGERRDWFFSIPFAKKLNLPHICLFKSGEYLVTDHEGNSIELDVRGSKVLHVADIINLASSYTNRWIPMLKHAGTAFTETLSVAVRSQEGVLNLQANHVSVVSPLIVEKPLFKEAFTLGLINEFAYNEIISFYDSPEDWTRRFIIESDLDNSNMNSREMERLEVFKKTDPYQLKSELPAFFT</sequence>
<dbReference type="AlphaFoldDB" id="A0A329MX35"/>
<comment type="caution">
    <text evidence="1">The sequence shown here is derived from an EMBL/GenBank/DDBJ whole genome shotgun (WGS) entry which is preliminary data.</text>
</comment>
<dbReference type="InterPro" id="IPR000836">
    <property type="entry name" value="PRTase_dom"/>
</dbReference>
<dbReference type="Gene3D" id="3.40.50.2020">
    <property type="match status" value="1"/>
</dbReference>
<name>A0A329MX35_9BACL</name>
<dbReference type="Proteomes" id="UP000250369">
    <property type="component" value="Unassembled WGS sequence"/>
</dbReference>
<evidence type="ECO:0000313" key="2">
    <source>
        <dbReference type="Proteomes" id="UP000250369"/>
    </source>
</evidence>
<keyword evidence="2" id="KW-1185">Reference proteome</keyword>
<dbReference type="OrthoDB" id="2581333at2"/>
<dbReference type="CDD" id="cd06223">
    <property type="entry name" value="PRTases_typeI"/>
    <property type="match status" value="1"/>
</dbReference>
<proteinExistence type="predicted"/>
<gene>
    <name evidence="1" type="ORF">DQG23_01975</name>
</gene>
<dbReference type="SUPFAM" id="SSF53271">
    <property type="entry name" value="PRTase-like"/>
    <property type="match status" value="1"/>
</dbReference>
<dbReference type="EMBL" id="QMFB01000001">
    <property type="protein sequence ID" value="RAV22993.1"/>
    <property type="molecule type" value="Genomic_DNA"/>
</dbReference>
<evidence type="ECO:0008006" key="3">
    <source>
        <dbReference type="Google" id="ProtNLM"/>
    </source>
</evidence>
<evidence type="ECO:0000313" key="1">
    <source>
        <dbReference type="EMBL" id="RAV22993.1"/>
    </source>
</evidence>
<organism evidence="1 2">
    <name type="scientific">Paenibacillus contaminans</name>
    <dbReference type="NCBI Taxonomy" id="450362"/>
    <lineage>
        <taxon>Bacteria</taxon>
        <taxon>Bacillati</taxon>
        <taxon>Bacillota</taxon>
        <taxon>Bacilli</taxon>
        <taxon>Bacillales</taxon>
        <taxon>Paenibacillaceae</taxon>
        <taxon>Paenibacillus</taxon>
    </lineage>
</organism>